<dbReference type="SUPFAM" id="SSF54529">
    <property type="entry name" value="Mitochondrial glycoprotein MAM33-like"/>
    <property type="match status" value="1"/>
</dbReference>
<dbReference type="GO" id="GO:0042256">
    <property type="term" value="P:cytosolic ribosome assembly"/>
    <property type="evidence" value="ECO:0007669"/>
    <property type="project" value="TreeGrafter"/>
</dbReference>
<dbReference type="GO" id="GO:0005759">
    <property type="term" value="C:mitochondrial matrix"/>
    <property type="evidence" value="ECO:0007669"/>
    <property type="project" value="InterPro"/>
</dbReference>
<comment type="caution">
    <text evidence="2">The sequence shown here is derived from an EMBL/GenBank/DDBJ whole genome shotgun (WGS) entry which is preliminary data.</text>
</comment>
<gene>
    <name evidence="2" type="ORF">PENTCL1PPCAC_11375</name>
</gene>
<proteinExistence type="inferred from homology"/>
<keyword evidence="3" id="KW-1185">Reference proteome</keyword>
<dbReference type="AlphaFoldDB" id="A0AAV5T299"/>
<comment type="similarity">
    <text evidence="1">Belongs to the MAM33 family.</text>
</comment>
<evidence type="ECO:0000256" key="1">
    <source>
        <dbReference type="ARBA" id="ARBA00005457"/>
    </source>
</evidence>
<dbReference type="Pfam" id="PF02330">
    <property type="entry name" value="MAM33"/>
    <property type="match status" value="1"/>
</dbReference>
<accession>A0AAV5T299</accession>
<dbReference type="InterPro" id="IPR036561">
    <property type="entry name" value="MAM33_sf"/>
</dbReference>
<organism evidence="2 3">
    <name type="scientific">Pristionchus entomophagus</name>
    <dbReference type="NCBI Taxonomy" id="358040"/>
    <lineage>
        <taxon>Eukaryota</taxon>
        <taxon>Metazoa</taxon>
        <taxon>Ecdysozoa</taxon>
        <taxon>Nematoda</taxon>
        <taxon>Chromadorea</taxon>
        <taxon>Rhabditida</taxon>
        <taxon>Rhabditina</taxon>
        <taxon>Diplogasteromorpha</taxon>
        <taxon>Diplogasteroidea</taxon>
        <taxon>Neodiplogasteridae</taxon>
        <taxon>Pristionchus</taxon>
    </lineage>
</organism>
<evidence type="ECO:0000313" key="2">
    <source>
        <dbReference type="EMBL" id="GMS89200.1"/>
    </source>
</evidence>
<dbReference type="Gene3D" id="3.10.280.10">
    <property type="entry name" value="Mitochondrial glycoprotein"/>
    <property type="match status" value="1"/>
</dbReference>
<evidence type="ECO:0000313" key="3">
    <source>
        <dbReference type="Proteomes" id="UP001432027"/>
    </source>
</evidence>
<dbReference type="FunFam" id="3.10.280.10:FF:000005">
    <property type="entry name" value="Glycoprotein gC1qBP, putative"/>
    <property type="match status" value="1"/>
</dbReference>
<reference evidence="2" key="1">
    <citation type="submission" date="2023-10" db="EMBL/GenBank/DDBJ databases">
        <title>Genome assembly of Pristionchus species.</title>
        <authorList>
            <person name="Yoshida K."/>
            <person name="Sommer R.J."/>
        </authorList>
    </citation>
    <scope>NUCLEOTIDE SEQUENCE</scope>
    <source>
        <strain evidence="2">RS0144</strain>
    </source>
</reference>
<sequence>SRLEMALRGGSSLLRSLARLTNSHTAASSRLVSGNNKQPVDYSFLTHSKSVILGDIRLFSTSPRAFNVATELSEALKHEIDAEKDLEAQHPAASPTMFPGFTVTTKDAEVRLTKTHGNESILVVFNVNHSVEIAEEFEDANNTPSPVALPPFSIEITKGDERLCFHLELVEAEQSGEYDFQVEEFYIAPAVKGTDEEVPSHVYATSGKYIDSTIQELLYVRYLEERGFDGEFLKNLVAFASSHEHKLYINLLNKMKAFIAK</sequence>
<dbReference type="PANTHER" id="PTHR10826">
    <property type="entry name" value="COMPLEMENT COMPONENT 1"/>
    <property type="match status" value="1"/>
</dbReference>
<name>A0AAV5T299_9BILA</name>
<dbReference type="PANTHER" id="PTHR10826:SF1">
    <property type="entry name" value="COMPLEMENT COMPONENT 1 Q SUBCOMPONENT-BINDING PROTEIN, MITOCHONDRIAL"/>
    <property type="match status" value="1"/>
</dbReference>
<dbReference type="InterPro" id="IPR003428">
    <property type="entry name" value="MAM33"/>
</dbReference>
<protein>
    <submittedName>
        <fullName evidence="2">Uncharacterized protein</fullName>
    </submittedName>
</protein>
<dbReference type="EMBL" id="BTSX01000003">
    <property type="protein sequence ID" value="GMS89200.1"/>
    <property type="molecule type" value="Genomic_DNA"/>
</dbReference>
<dbReference type="Proteomes" id="UP001432027">
    <property type="component" value="Unassembled WGS sequence"/>
</dbReference>
<feature type="non-terminal residue" evidence="2">
    <location>
        <position position="1"/>
    </location>
</feature>